<protein>
    <submittedName>
        <fullName evidence="2">Uncharacterized protein</fullName>
    </submittedName>
</protein>
<evidence type="ECO:0000313" key="3">
    <source>
        <dbReference type="Proteomes" id="UP001190700"/>
    </source>
</evidence>
<dbReference type="EMBL" id="LGRX02010270">
    <property type="protein sequence ID" value="KAK3270647.1"/>
    <property type="molecule type" value="Genomic_DNA"/>
</dbReference>
<dbReference type="PANTHER" id="PTHR36334">
    <property type="entry name" value="PROTEIN, PUTATIVE (DUF2358)-RELATED"/>
    <property type="match status" value="1"/>
</dbReference>
<evidence type="ECO:0000313" key="2">
    <source>
        <dbReference type="EMBL" id="KAK3270647.1"/>
    </source>
</evidence>
<name>A0AAE0L3M1_9CHLO</name>
<feature type="transmembrane region" description="Helical" evidence="1">
    <location>
        <begin position="171"/>
        <end position="189"/>
    </location>
</feature>
<evidence type="ECO:0000256" key="1">
    <source>
        <dbReference type="SAM" id="Phobius"/>
    </source>
</evidence>
<keyword evidence="1" id="KW-0812">Transmembrane</keyword>
<keyword evidence="3" id="KW-1185">Reference proteome</keyword>
<dbReference type="AlphaFoldDB" id="A0AAE0L3M1"/>
<gene>
    <name evidence="2" type="ORF">CYMTET_20959</name>
</gene>
<keyword evidence="1" id="KW-0472">Membrane</keyword>
<dbReference type="PANTHER" id="PTHR36334:SF1">
    <property type="entry name" value="PROTEIN, PUTATIVE (DUF2358)-RELATED"/>
    <property type="match status" value="1"/>
</dbReference>
<keyword evidence="1" id="KW-1133">Transmembrane helix</keyword>
<dbReference type="GO" id="GO:0009507">
    <property type="term" value="C:chloroplast"/>
    <property type="evidence" value="ECO:0007669"/>
    <property type="project" value="TreeGrafter"/>
</dbReference>
<proteinExistence type="predicted"/>
<organism evidence="2 3">
    <name type="scientific">Cymbomonas tetramitiformis</name>
    <dbReference type="NCBI Taxonomy" id="36881"/>
    <lineage>
        <taxon>Eukaryota</taxon>
        <taxon>Viridiplantae</taxon>
        <taxon>Chlorophyta</taxon>
        <taxon>Pyramimonadophyceae</taxon>
        <taxon>Pyramimonadales</taxon>
        <taxon>Pyramimonadaceae</taxon>
        <taxon>Cymbomonas</taxon>
    </lineage>
</organism>
<dbReference type="Proteomes" id="UP001190700">
    <property type="component" value="Unassembled WGS sequence"/>
</dbReference>
<comment type="caution">
    <text evidence="2">The sequence shown here is derived from an EMBL/GenBank/DDBJ whole genome shotgun (WGS) entry which is preliminary data.</text>
</comment>
<sequence length="220" mass="25403">MARDIETTADGRRSLNRFVDDVIYKDENRSYTGRDKYLRNNYISEHVDNQWTNITNLSMDSNDVAVIRWRLKGSNAGGKLDMVFTEKFKLNVISGRVMEHTVAWDFGESDGGAKAVFKATRVAYSYRQALQDVTDDMALPEEEESSNTTITGDPTDPMKFFQQEDTTMQDGYTLGGILLFLWIIVKIYFRHQSILPRCNDKRRTVRNRRMEIYLEACGPP</sequence>
<accession>A0AAE0L3M1</accession>
<reference evidence="2 3" key="1">
    <citation type="journal article" date="2015" name="Genome Biol. Evol.">
        <title>Comparative Genomics of a Bacterivorous Green Alga Reveals Evolutionary Causalities and Consequences of Phago-Mixotrophic Mode of Nutrition.</title>
        <authorList>
            <person name="Burns J.A."/>
            <person name="Paasch A."/>
            <person name="Narechania A."/>
            <person name="Kim E."/>
        </authorList>
    </citation>
    <scope>NUCLEOTIDE SEQUENCE [LARGE SCALE GENOMIC DNA]</scope>
    <source>
        <strain evidence="2 3">PLY_AMNH</strain>
    </source>
</reference>